<protein>
    <submittedName>
        <fullName evidence="2">Uncharacterized protein</fullName>
    </submittedName>
</protein>
<name>A0A2P2PVQ9_RHIMU</name>
<reference evidence="2" key="1">
    <citation type="submission" date="2018-02" db="EMBL/GenBank/DDBJ databases">
        <title>Rhizophora mucronata_Transcriptome.</title>
        <authorList>
            <person name="Meera S.P."/>
            <person name="Sreeshan A."/>
            <person name="Augustine A."/>
        </authorList>
    </citation>
    <scope>NUCLEOTIDE SEQUENCE</scope>
    <source>
        <tissue evidence="2">Leaf</tissue>
    </source>
</reference>
<evidence type="ECO:0000313" key="2">
    <source>
        <dbReference type="EMBL" id="MBX58785.1"/>
    </source>
</evidence>
<feature type="transmembrane region" description="Helical" evidence="1">
    <location>
        <begin position="21"/>
        <end position="43"/>
    </location>
</feature>
<sequence>MGDNLHFKSHFLFFSKKGRLVLNHSYTEIIPILLLLTFALSLIA</sequence>
<dbReference type="EMBL" id="GGEC01078301">
    <property type="protein sequence ID" value="MBX58785.1"/>
    <property type="molecule type" value="Transcribed_RNA"/>
</dbReference>
<proteinExistence type="predicted"/>
<keyword evidence="1" id="KW-1133">Transmembrane helix</keyword>
<organism evidence="2">
    <name type="scientific">Rhizophora mucronata</name>
    <name type="common">Asiatic mangrove</name>
    <dbReference type="NCBI Taxonomy" id="61149"/>
    <lineage>
        <taxon>Eukaryota</taxon>
        <taxon>Viridiplantae</taxon>
        <taxon>Streptophyta</taxon>
        <taxon>Embryophyta</taxon>
        <taxon>Tracheophyta</taxon>
        <taxon>Spermatophyta</taxon>
        <taxon>Magnoliopsida</taxon>
        <taxon>eudicotyledons</taxon>
        <taxon>Gunneridae</taxon>
        <taxon>Pentapetalae</taxon>
        <taxon>rosids</taxon>
        <taxon>fabids</taxon>
        <taxon>Malpighiales</taxon>
        <taxon>Rhizophoraceae</taxon>
        <taxon>Rhizophora</taxon>
    </lineage>
</organism>
<accession>A0A2P2PVQ9</accession>
<keyword evidence="1" id="KW-0472">Membrane</keyword>
<dbReference type="AlphaFoldDB" id="A0A2P2PVQ9"/>
<keyword evidence="1" id="KW-0812">Transmembrane</keyword>
<evidence type="ECO:0000256" key="1">
    <source>
        <dbReference type="SAM" id="Phobius"/>
    </source>
</evidence>